<evidence type="ECO:0000259" key="1">
    <source>
        <dbReference type="SMART" id="SM00587"/>
    </source>
</evidence>
<reference evidence="2" key="2">
    <citation type="submission" date="2023-05" db="EMBL/GenBank/DDBJ databases">
        <authorList>
            <person name="Fouks B."/>
        </authorList>
    </citation>
    <scope>NUCLEOTIDE SEQUENCE</scope>
    <source>
        <strain evidence="2">Stay&amp;Tobe</strain>
        <tissue evidence="2">Testes</tissue>
    </source>
</reference>
<keyword evidence="3" id="KW-1185">Reference proteome</keyword>
<sequence length="411" mass="47723">MSKEPTETEHDIPSWLNDAFLETALKSEDVHGDLKVTSCKIVRATSPGDNYLSLIYRATVQTTTRGRSESRSLIIKCQPQEGFLKEMTNKYRFFELEAEMLKDVLPAMHKLLEEANIENFSPFCAKHLYSRFGPPAQVIVLEDLKESGFQMAERTAGLDREHCMIVMNKIAQFHAASLVLKQRNPQLLEAFLNPCTNDMLVNEFDFFESYMSDLCDEINTRCEYLKEYIGKIRMIGERGAKRFTEGKSRREGEFCVLAHADLWVNNMMFRYVKESRQLTDMRFVDYQLSLWTSPTVDLLYFLNSSPAMDLLEDQTEFIERYHRVLGETLCALGYQHLHITLEHLNELLESRGYFGMLSVFSIRNVVLSDDESRINLDDLSPEGKKKFKFGKMYLESLKLQIPLLEERGWLV</sequence>
<dbReference type="Pfam" id="PF02958">
    <property type="entry name" value="EcKL"/>
    <property type="match status" value="1"/>
</dbReference>
<reference evidence="2" key="1">
    <citation type="journal article" date="2023" name="IScience">
        <title>Live-bearing cockroach genome reveals convergent evolutionary mechanisms linked to viviparity in insects and beyond.</title>
        <authorList>
            <person name="Fouks B."/>
            <person name="Harrison M.C."/>
            <person name="Mikhailova A.A."/>
            <person name="Marchal E."/>
            <person name="English S."/>
            <person name="Carruthers M."/>
            <person name="Jennings E.C."/>
            <person name="Chiamaka E.L."/>
            <person name="Frigard R.A."/>
            <person name="Pippel M."/>
            <person name="Attardo G.M."/>
            <person name="Benoit J.B."/>
            <person name="Bornberg-Bauer E."/>
            <person name="Tobe S.S."/>
        </authorList>
    </citation>
    <scope>NUCLEOTIDE SEQUENCE</scope>
    <source>
        <strain evidence="2">Stay&amp;Tobe</strain>
    </source>
</reference>
<evidence type="ECO:0000313" key="2">
    <source>
        <dbReference type="EMBL" id="KAJ9581051.1"/>
    </source>
</evidence>
<dbReference type="Gene3D" id="3.90.1200.10">
    <property type="match status" value="1"/>
</dbReference>
<accession>A0AAD8E8P9</accession>
<dbReference type="InterPro" id="IPR011009">
    <property type="entry name" value="Kinase-like_dom_sf"/>
</dbReference>
<protein>
    <recommendedName>
        <fullName evidence="1">CHK kinase-like domain-containing protein</fullName>
    </recommendedName>
</protein>
<feature type="domain" description="CHK kinase-like" evidence="1">
    <location>
        <begin position="139"/>
        <end position="331"/>
    </location>
</feature>
<comment type="caution">
    <text evidence="2">The sequence shown here is derived from an EMBL/GenBank/DDBJ whole genome shotgun (WGS) entry which is preliminary data.</text>
</comment>
<dbReference type="EMBL" id="JASPKZ010008049">
    <property type="protein sequence ID" value="KAJ9581051.1"/>
    <property type="molecule type" value="Genomic_DNA"/>
</dbReference>
<dbReference type="Proteomes" id="UP001233999">
    <property type="component" value="Unassembled WGS sequence"/>
</dbReference>
<proteinExistence type="predicted"/>
<dbReference type="SMART" id="SM00587">
    <property type="entry name" value="CHK"/>
    <property type="match status" value="1"/>
</dbReference>
<dbReference type="PANTHER" id="PTHR11012">
    <property type="entry name" value="PROTEIN KINASE-LIKE DOMAIN-CONTAINING"/>
    <property type="match status" value="1"/>
</dbReference>
<dbReference type="SUPFAM" id="SSF56112">
    <property type="entry name" value="Protein kinase-like (PK-like)"/>
    <property type="match status" value="1"/>
</dbReference>
<gene>
    <name evidence="2" type="ORF">L9F63_023775</name>
</gene>
<organism evidence="2 3">
    <name type="scientific">Diploptera punctata</name>
    <name type="common">Pacific beetle cockroach</name>
    <dbReference type="NCBI Taxonomy" id="6984"/>
    <lineage>
        <taxon>Eukaryota</taxon>
        <taxon>Metazoa</taxon>
        <taxon>Ecdysozoa</taxon>
        <taxon>Arthropoda</taxon>
        <taxon>Hexapoda</taxon>
        <taxon>Insecta</taxon>
        <taxon>Pterygota</taxon>
        <taxon>Neoptera</taxon>
        <taxon>Polyneoptera</taxon>
        <taxon>Dictyoptera</taxon>
        <taxon>Blattodea</taxon>
        <taxon>Blaberoidea</taxon>
        <taxon>Blaberidae</taxon>
        <taxon>Diplopterinae</taxon>
        <taxon>Diploptera</taxon>
    </lineage>
</organism>
<dbReference type="PANTHER" id="PTHR11012:SF56">
    <property type="entry name" value="CHK KINASE-LIKE DOMAIN-CONTAINING PROTEIN-RELATED"/>
    <property type="match status" value="1"/>
</dbReference>
<evidence type="ECO:0000313" key="3">
    <source>
        <dbReference type="Proteomes" id="UP001233999"/>
    </source>
</evidence>
<dbReference type="InterPro" id="IPR004119">
    <property type="entry name" value="EcKL"/>
</dbReference>
<dbReference type="AlphaFoldDB" id="A0AAD8E8P9"/>
<dbReference type="InterPro" id="IPR015897">
    <property type="entry name" value="CHK_kinase-like"/>
</dbReference>
<name>A0AAD8E8P9_DIPPU</name>